<keyword evidence="1" id="KW-0808">Transferase</keyword>
<evidence type="ECO:0000256" key="2">
    <source>
        <dbReference type="ARBA" id="ARBA00022777"/>
    </source>
</evidence>
<gene>
    <name evidence="4" type="ORF">CXU22_00925</name>
</gene>
<feature type="domain" description="Carbohydrate kinase PfkB" evidence="3">
    <location>
        <begin position="34"/>
        <end position="286"/>
    </location>
</feature>
<dbReference type="EMBL" id="PJKA01000002">
    <property type="protein sequence ID" value="PNC20375.1"/>
    <property type="molecule type" value="Genomic_DNA"/>
</dbReference>
<dbReference type="Gene3D" id="3.40.1190.20">
    <property type="match status" value="1"/>
</dbReference>
<dbReference type="Pfam" id="PF00294">
    <property type="entry name" value="PfkB"/>
    <property type="match status" value="1"/>
</dbReference>
<sequence length="319" mass="34641">MSQPLLVTGTIGIDTILTPRDRAEGVLGGSVSFAAVAALMFADRVDAVSIIGEDFPSHYEEALAAKGLRMDGVERKKGPSFSWTGEYFDNMNKRRTVCANDSVMLEWNVHVPEALRNHPVLVCCCMVPAQQLKCMEQCPDASLVLSDSMDKWLRRQPELLDAVISRSHITMMNEDEAREYAHASTVLEAGEFLLSKGAVYAVVKQGEYGATLLGRGPEGETAIFRCPAYPLKTLVDPTGAGDTFLGALAGYLATLPPGLPSFEEMKKGIIYGTVAASFTCESFSADALLSMTAQTFCKRLEEYVAMCRIPSGCVSIREN</sequence>
<dbReference type="OrthoDB" id="9813569at2"/>
<dbReference type="GO" id="GO:0016301">
    <property type="term" value="F:kinase activity"/>
    <property type="evidence" value="ECO:0007669"/>
    <property type="project" value="UniProtKB-KW"/>
</dbReference>
<evidence type="ECO:0000313" key="4">
    <source>
        <dbReference type="EMBL" id="PNC20375.1"/>
    </source>
</evidence>
<comment type="caution">
    <text evidence="4">The sequence shown here is derived from an EMBL/GenBank/DDBJ whole genome shotgun (WGS) entry which is preliminary data.</text>
</comment>
<reference evidence="4 5" key="1">
    <citation type="journal article" date="2017" name="BMC Genomics">
        <title>Genome sequencing of 39 Akkermansia muciniphila isolates reveals its population structure, genomic and functional diverisity, and global distribution in mammalian gut microbiotas.</title>
        <authorList>
            <person name="Guo X."/>
            <person name="Li S."/>
            <person name="Zhang J."/>
            <person name="Wu F."/>
            <person name="Li X."/>
            <person name="Wu D."/>
            <person name="Zhang M."/>
            <person name="Ou Z."/>
            <person name="Jie Z."/>
            <person name="Yan Q."/>
            <person name="Li P."/>
            <person name="Yi J."/>
            <person name="Peng Y."/>
        </authorList>
    </citation>
    <scope>NUCLEOTIDE SEQUENCE [LARGE SCALE GENOMIC DNA]</scope>
    <source>
        <strain evidence="4 5">GP24</strain>
    </source>
</reference>
<dbReference type="PROSITE" id="PS00584">
    <property type="entry name" value="PFKB_KINASES_2"/>
    <property type="match status" value="1"/>
</dbReference>
<protein>
    <submittedName>
        <fullName evidence="4">Carbohydrate kinase</fullName>
    </submittedName>
</protein>
<dbReference type="InterPro" id="IPR002173">
    <property type="entry name" value="Carboh/pur_kinase_PfkB_CS"/>
</dbReference>
<name>A0A2N8HH17_9BACT</name>
<evidence type="ECO:0000259" key="3">
    <source>
        <dbReference type="Pfam" id="PF00294"/>
    </source>
</evidence>
<accession>A0A2N8HH17</accession>
<organism evidence="4 5">
    <name type="scientific">Akkermansia muciniphila</name>
    <dbReference type="NCBI Taxonomy" id="239935"/>
    <lineage>
        <taxon>Bacteria</taxon>
        <taxon>Pseudomonadati</taxon>
        <taxon>Verrucomicrobiota</taxon>
        <taxon>Verrucomicrobiia</taxon>
        <taxon>Verrucomicrobiales</taxon>
        <taxon>Akkermansiaceae</taxon>
        <taxon>Akkermansia</taxon>
    </lineage>
</organism>
<dbReference type="RefSeq" id="WP_102711597.1">
    <property type="nucleotide sequence ID" value="NZ_PJKA01000002.1"/>
</dbReference>
<dbReference type="Proteomes" id="UP000236000">
    <property type="component" value="Unassembled WGS sequence"/>
</dbReference>
<dbReference type="GO" id="GO:0005829">
    <property type="term" value="C:cytosol"/>
    <property type="evidence" value="ECO:0007669"/>
    <property type="project" value="TreeGrafter"/>
</dbReference>
<dbReference type="InterPro" id="IPR029056">
    <property type="entry name" value="Ribokinase-like"/>
</dbReference>
<dbReference type="InterPro" id="IPR011611">
    <property type="entry name" value="PfkB_dom"/>
</dbReference>
<dbReference type="SUPFAM" id="SSF53613">
    <property type="entry name" value="Ribokinase-like"/>
    <property type="match status" value="1"/>
</dbReference>
<dbReference type="PANTHER" id="PTHR10584">
    <property type="entry name" value="SUGAR KINASE"/>
    <property type="match status" value="1"/>
</dbReference>
<dbReference type="PANTHER" id="PTHR10584:SF166">
    <property type="entry name" value="RIBOKINASE"/>
    <property type="match status" value="1"/>
</dbReference>
<evidence type="ECO:0000256" key="1">
    <source>
        <dbReference type="ARBA" id="ARBA00022679"/>
    </source>
</evidence>
<dbReference type="AlphaFoldDB" id="A0A2N8HH17"/>
<keyword evidence="2 4" id="KW-0418">Kinase</keyword>
<proteinExistence type="predicted"/>
<evidence type="ECO:0000313" key="5">
    <source>
        <dbReference type="Proteomes" id="UP000236000"/>
    </source>
</evidence>